<protein>
    <submittedName>
        <fullName evidence="1">Uncharacterized protein</fullName>
    </submittedName>
</protein>
<dbReference type="AlphaFoldDB" id="A0A139X9R0"/>
<evidence type="ECO:0000313" key="1">
    <source>
        <dbReference type="EMBL" id="KYC41437.1"/>
    </source>
</evidence>
<gene>
    <name evidence="1" type="ORF">WA1_22360</name>
</gene>
<name>A0A139X9R0_9CYAN</name>
<proteinExistence type="predicted"/>
<evidence type="ECO:0000313" key="2">
    <source>
        <dbReference type="Proteomes" id="UP000076925"/>
    </source>
</evidence>
<keyword evidence="2" id="KW-1185">Reference proteome</keyword>
<sequence>MSFTLDFQLFFRSKYGFCIKEFYRNSIKVTGSEVKGSSSRDENIELFLKKDAVSVSKWRSNFVTKRKAVQTPKFIQVWKLTGHWSLVTGHC</sequence>
<reference evidence="1 2" key="1">
    <citation type="journal article" date="2013" name="Genome Biol. Evol.">
        <title>Genomes of Stigonematalean cyanobacteria (subsection V) and the evolution of oxygenic photosynthesis from prokaryotes to plastids.</title>
        <authorList>
            <person name="Dagan T."/>
            <person name="Roettger M."/>
            <person name="Stucken K."/>
            <person name="Landan G."/>
            <person name="Koch R."/>
            <person name="Major P."/>
            <person name="Gould S.B."/>
            <person name="Goremykin V.V."/>
            <person name="Rippka R."/>
            <person name="Tandeau de Marsac N."/>
            <person name="Gugger M."/>
            <person name="Lockhart P.J."/>
            <person name="Allen J.F."/>
            <person name="Brune I."/>
            <person name="Maus I."/>
            <person name="Puhler A."/>
            <person name="Martin W.F."/>
        </authorList>
    </citation>
    <scope>NUCLEOTIDE SEQUENCE [LARGE SCALE GENOMIC DNA]</scope>
    <source>
        <strain evidence="1 2">PCC 7110</strain>
    </source>
</reference>
<dbReference type="Proteomes" id="UP000076925">
    <property type="component" value="Unassembled WGS sequence"/>
</dbReference>
<organism evidence="1 2">
    <name type="scientific">Scytonema hofmannii PCC 7110</name>
    <dbReference type="NCBI Taxonomy" id="128403"/>
    <lineage>
        <taxon>Bacteria</taxon>
        <taxon>Bacillati</taxon>
        <taxon>Cyanobacteriota</taxon>
        <taxon>Cyanophyceae</taxon>
        <taxon>Nostocales</taxon>
        <taxon>Scytonemataceae</taxon>
        <taxon>Scytonema</taxon>
    </lineage>
</organism>
<dbReference type="EMBL" id="ANNX02000021">
    <property type="protein sequence ID" value="KYC41437.1"/>
    <property type="molecule type" value="Genomic_DNA"/>
</dbReference>
<comment type="caution">
    <text evidence="1">The sequence shown here is derived from an EMBL/GenBank/DDBJ whole genome shotgun (WGS) entry which is preliminary data.</text>
</comment>
<accession>A0A139X9R0</accession>